<evidence type="ECO:0000256" key="1">
    <source>
        <dbReference type="ARBA" id="ARBA00023002"/>
    </source>
</evidence>
<proteinExistence type="predicted"/>
<dbReference type="EMBL" id="CDMY01000650">
    <property type="protein sequence ID" value="CEM28299.1"/>
    <property type="molecule type" value="Genomic_DNA"/>
</dbReference>
<evidence type="ECO:0000256" key="2">
    <source>
        <dbReference type="ARBA" id="ARBA00023033"/>
    </source>
</evidence>
<dbReference type="PANTHER" id="PTHR13789">
    <property type="entry name" value="MONOOXYGENASE"/>
    <property type="match status" value="1"/>
</dbReference>
<dbReference type="InterPro" id="IPR050493">
    <property type="entry name" value="FAD-dep_Monooxygenase_BioMet"/>
</dbReference>
<dbReference type="STRING" id="1169540.A0A0G4GFK0"/>
<evidence type="ECO:0000259" key="4">
    <source>
        <dbReference type="Pfam" id="PF01494"/>
    </source>
</evidence>
<dbReference type="GO" id="GO:0071949">
    <property type="term" value="F:FAD binding"/>
    <property type="evidence" value="ECO:0007669"/>
    <property type="project" value="InterPro"/>
</dbReference>
<evidence type="ECO:0000256" key="3">
    <source>
        <dbReference type="SAM" id="SignalP"/>
    </source>
</evidence>
<accession>A0A0G4GFK0</accession>
<sequence length="478" mass="52432">MLPSLVLGLLWTAICTAEEHTRLRVLVVGGGIGGLAAGKAAKNHGHSVQIFESRQRHRYGGVNYYLWRNGLNALKELGISTGGLGLALSQVRFFDADGKLIRNISLDASEPPWGVDVPRRALLSRLQRPMRRHIHFGKEVAHIECRPMNVSVTFADGTTAEGDVLIGADGCSSTVRRLIFPEAPQPQEAPATSIGGLIELSPLHRSPPARLLRECCRGRAFDYYLRAGVSMLLIPCAPHTVGWVFCVHEALERRKCPHGALAKCTPMEWKTFVEGQFRGFSVPMVSAVLSYIKWGAAEASLKEAGDAHLATTVSNAPVLWRWYDLPELPSYSSDGAVLIGDAAHCLLPTLGLGANSAIEDAVLLFETLRHHGFGDKAAGVTHRPVSLLPGSARLREGLSAYSELRRPRMATMRLMGRKELNKIYVNGPLGNLLRWALLRCASDEAVFTGNAQLYGGYDGLKQFRQRLTHRKENMRPVE</sequence>
<dbReference type="Proteomes" id="UP000041254">
    <property type="component" value="Unassembled WGS sequence"/>
</dbReference>
<keyword evidence="6" id="KW-1185">Reference proteome</keyword>
<dbReference type="VEuPathDB" id="CryptoDB:Vbra_22270"/>
<feature type="chain" id="PRO_5005189935" description="FAD-binding domain-containing protein" evidence="3">
    <location>
        <begin position="18"/>
        <end position="478"/>
    </location>
</feature>
<dbReference type="Gene3D" id="3.50.50.60">
    <property type="entry name" value="FAD/NAD(P)-binding domain"/>
    <property type="match status" value="1"/>
</dbReference>
<keyword evidence="1" id="KW-0560">Oxidoreductase</keyword>
<dbReference type="PANTHER" id="PTHR13789:SF309">
    <property type="entry name" value="PUTATIVE (AFU_ORTHOLOGUE AFUA_6G14510)-RELATED"/>
    <property type="match status" value="1"/>
</dbReference>
<name>A0A0G4GFK0_VITBC</name>
<organism evidence="5 6">
    <name type="scientific">Vitrella brassicaformis (strain CCMP3155)</name>
    <dbReference type="NCBI Taxonomy" id="1169540"/>
    <lineage>
        <taxon>Eukaryota</taxon>
        <taxon>Sar</taxon>
        <taxon>Alveolata</taxon>
        <taxon>Colpodellida</taxon>
        <taxon>Vitrellaceae</taxon>
        <taxon>Vitrella</taxon>
    </lineage>
</organism>
<dbReference type="InParanoid" id="A0A0G4GFK0"/>
<feature type="signal peptide" evidence="3">
    <location>
        <begin position="1"/>
        <end position="17"/>
    </location>
</feature>
<dbReference type="SUPFAM" id="SSF51905">
    <property type="entry name" value="FAD/NAD(P)-binding domain"/>
    <property type="match status" value="1"/>
</dbReference>
<keyword evidence="2" id="KW-0503">Monooxygenase</keyword>
<evidence type="ECO:0000313" key="5">
    <source>
        <dbReference type="EMBL" id="CEM28299.1"/>
    </source>
</evidence>
<dbReference type="OrthoDB" id="655030at2759"/>
<dbReference type="Pfam" id="PF01494">
    <property type="entry name" value="FAD_binding_3"/>
    <property type="match status" value="2"/>
</dbReference>
<dbReference type="GO" id="GO:0004497">
    <property type="term" value="F:monooxygenase activity"/>
    <property type="evidence" value="ECO:0007669"/>
    <property type="project" value="UniProtKB-KW"/>
</dbReference>
<dbReference type="AlphaFoldDB" id="A0A0G4GFK0"/>
<dbReference type="PRINTS" id="PR00420">
    <property type="entry name" value="RNGMNOXGNASE"/>
</dbReference>
<keyword evidence="3" id="KW-0732">Signal</keyword>
<feature type="domain" description="FAD-binding" evidence="4">
    <location>
        <begin position="23"/>
        <end position="184"/>
    </location>
</feature>
<reference evidence="5 6" key="1">
    <citation type="submission" date="2014-11" db="EMBL/GenBank/DDBJ databases">
        <authorList>
            <person name="Zhu J."/>
            <person name="Qi W."/>
            <person name="Song R."/>
        </authorList>
    </citation>
    <scope>NUCLEOTIDE SEQUENCE [LARGE SCALE GENOMIC DNA]</scope>
</reference>
<dbReference type="InterPro" id="IPR036188">
    <property type="entry name" value="FAD/NAD-bd_sf"/>
</dbReference>
<feature type="domain" description="FAD-binding" evidence="4">
    <location>
        <begin position="330"/>
        <end position="370"/>
    </location>
</feature>
<gene>
    <name evidence="5" type="ORF">Vbra_22270</name>
</gene>
<protein>
    <recommendedName>
        <fullName evidence="4">FAD-binding domain-containing protein</fullName>
    </recommendedName>
</protein>
<dbReference type="InterPro" id="IPR002938">
    <property type="entry name" value="FAD-bd"/>
</dbReference>
<evidence type="ECO:0000313" key="6">
    <source>
        <dbReference type="Proteomes" id="UP000041254"/>
    </source>
</evidence>